<name>L1K1J2_GUITC</name>
<accession>L1K1J2</accession>
<dbReference type="SUPFAM" id="SSF51197">
    <property type="entry name" value="Clavaminate synthase-like"/>
    <property type="match status" value="1"/>
</dbReference>
<dbReference type="InterPro" id="IPR032854">
    <property type="entry name" value="ALKBH3"/>
</dbReference>
<keyword evidence="4" id="KW-1185">Reference proteome</keyword>
<dbReference type="GO" id="GO:0051213">
    <property type="term" value="F:dioxygenase activity"/>
    <property type="evidence" value="ECO:0007669"/>
    <property type="project" value="InterPro"/>
</dbReference>
<dbReference type="InterPro" id="IPR037151">
    <property type="entry name" value="AlkB-like_sf"/>
</dbReference>
<reference evidence="3" key="3">
    <citation type="submission" date="2015-06" db="UniProtKB">
        <authorList>
            <consortium name="EnsemblProtists"/>
        </authorList>
    </citation>
    <scope>IDENTIFICATION</scope>
</reference>
<dbReference type="RefSeq" id="XP_005841275.1">
    <property type="nucleotide sequence ID" value="XM_005841218.1"/>
</dbReference>
<proteinExistence type="predicted"/>
<dbReference type="PANTHER" id="PTHR31212">
    <property type="entry name" value="ALPHA-KETOGLUTARATE-DEPENDENT DIOXYGENASE ALKB HOMOLOG 3"/>
    <property type="match status" value="1"/>
</dbReference>
<dbReference type="EMBL" id="JH992967">
    <property type="protein sequence ID" value="EKX54295.1"/>
    <property type="molecule type" value="Genomic_DNA"/>
</dbReference>
<dbReference type="OMA" id="TQHHWQH"/>
<organism evidence="2">
    <name type="scientific">Guillardia theta (strain CCMP2712)</name>
    <name type="common">Cryptophyte</name>
    <dbReference type="NCBI Taxonomy" id="905079"/>
    <lineage>
        <taxon>Eukaryota</taxon>
        <taxon>Cryptophyceae</taxon>
        <taxon>Pyrenomonadales</taxon>
        <taxon>Geminigeraceae</taxon>
        <taxon>Guillardia</taxon>
    </lineage>
</organism>
<reference evidence="4" key="2">
    <citation type="submission" date="2012-11" db="EMBL/GenBank/DDBJ databases">
        <authorList>
            <person name="Kuo A."/>
            <person name="Curtis B.A."/>
            <person name="Tanifuji G."/>
            <person name="Burki F."/>
            <person name="Gruber A."/>
            <person name="Irimia M."/>
            <person name="Maruyama S."/>
            <person name="Arias M.C."/>
            <person name="Ball S.G."/>
            <person name="Gile G.H."/>
            <person name="Hirakawa Y."/>
            <person name="Hopkins J.F."/>
            <person name="Rensing S.A."/>
            <person name="Schmutz J."/>
            <person name="Symeonidi A."/>
            <person name="Elias M."/>
            <person name="Eveleigh R.J."/>
            <person name="Herman E.K."/>
            <person name="Klute M.J."/>
            <person name="Nakayama T."/>
            <person name="Obornik M."/>
            <person name="Reyes-Prieto A."/>
            <person name="Armbrust E.V."/>
            <person name="Aves S.J."/>
            <person name="Beiko R.G."/>
            <person name="Coutinho P."/>
            <person name="Dacks J.B."/>
            <person name="Durnford D.G."/>
            <person name="Fast N.M."/>
            <person name="Green B.R."/>
            <person name="Grisdale C."/>
            <person name="Hempe F."/>
            <person name="Henrissat B."/>
            <person name="Hoppner M.P."/>
            <person name="Ishida K.-I."/>
            <person name="Kim E."/>
            <person name="Koreny L."/>
            <person name="Kroth P.G."/>
            <person name="Liu Y."/>
            <person name="Malik S.-B."/>
            <person name="Maier U.G."/>
            <person name="McRose D."/>
            <person name="Mock T."/>
            <person name="Neilson J.A."/>
            <person name="Onodera N.T."/>
            <person name="Poole A.M."/>
            <person name="Pritham E.J."/>
            <person name="Richards T.A."/>
            <person name="Rocap G."/>
            <person name="Roy S.W."/>
            <person name="Sarai C."/>
            <person name="Schaack S."/>
            <person name="Shirato S."/>
            <person name="Slamovits C.H."/>
            <person name="Spencer D.F."/>
            <person name="Suzuki S."/>
            <person name="Worden A.Z."/>
            <person name="Zauner S."/>
            <person name="Barry K."/>
            <person name="Bell C."/>
            <person name="Bharti A.K."/>
            <person name="Crow J.A."/>
            <person name="Grimwood J."/>
            <person name="Kramer R."/>
            <person name="Lindquist E."/>
            <person name="Lucas S."/>
            <person name="Salamov A."/>
            <person name="McFadden G.I."/>
            <person name="Lane C.E."/>
            <person name="Keeling P.J."/>
            <person name="Gray M.W."/>
            <person name="Grigoriev I.V."/>
            <person name="Archibald J.M."/>
        </authorList>
    </citation>
    <scope>NUCLEOTIDE SEQUENCE</scope>
    <source>
        <strain evidence="4">CCMP2712</strain>
    </source>
</reference>
<dbReference type="OrthoDB" id="545910at2759"/>
<dbReference type="Pfam" id="PF13532">
    <property type="entry name" value="2OG-FeII_Oxy_2"/>
    <property type="match status" value="1"/>
</dbReference>
<dbReference type="Gene3D" id="2.60.120.590">
    <property type="entry name" value="Alpha-ketoglutarate-dependent dioxygenase AlkB-like"/>
    <property type="match status" value="1"/>
</dbReference>
<gene>
    <name evidence="2" type="ORF">GUITHDRAFT_149970</name>
</gene>
<dbReference type="PaxDb" id="55529-EKX54295"/>
<evidence type="ECO:0000313" key="2">
    <source>
        <dbReference type="EMBL" id="EKX54295.1"/>
    </source>
</evidence>
<evidence type="ECO:0000259" key="1">
    <source>
        <dbReference type="PROSITE" id="PS51471"/>
    </source>
</evidence>
<dbReference type="GeneID" id="17311172"/>
<dbReference type="HOGENOM" id="CLU_1051490_0_0_1"/>
<dbReference type="InterPro" id="IPR005123">
    <property type="entry name" value="Oxoglu/Fe-dep_dioxygenase_dom"/>
</dbReference>
<dbReference type="EnsemblProtists" id="EKX54295">
    <property type="protein sequence ID" value="EKX54295"/>
    <property type="gene ID" value="GUITHDRAFT_149970"/>
</dbReference>
<dbReference type="InterPro" id="IPR027450">
    <property type="entry name" value="AlkB-like"/>
</dbReference>
<reference evidence="2 4" key="1">
    <citation type="journal article" date="2012" name="Nature">
        <title>Algal genomes reveal evolutionary mosaicism and the fate of nucleomorphs.</title>
        <authorList>
            <consortium name="DOE Joint Genome Institute"/>
            <person name="Curtis B.A."/>
            <person name="Tanifuji G."/>
            <person name="Burki F."/>
            <person name="Gruber A."/>
            <person name="Irimia M."/>
            <person name="Maruyama S."/>
            <person name="Arias M.C."/>
            <person name="Ball S.G."/>
            <person name="Gile G.H."/>
            <person name="Hirakawa Y."/>
            <person name="Hopkins J.F."/>
            <person name="Kuo A."/>
            <person name="Rensing S.A."/>
            <person name="Schmutz J."/>
            <person name="Symeonidi A."/>
            <person name="Elias M."/>
            <person name="Eveleigh R.J."/>
            <person name="Herman E.K."/>
            <person name="Klute M.J."/>
            <person name="Nakayama T."/>
            <person name="Obornik M."/>
            <person name="Reyes-Prieto A."/>
            <person name="Armbrust E.V."/>
            <person name="Aves S.J."/>
            <person name="Beiko R.G."/>
            <person name="Coutinho P."/>
            <person name="Dacks J.B."/>
            <person name="Durnford D.G."/>
            <person name="Fast N.M."/>
            <person name="Green B.R."/>
            <person name="Grisdale C.J."/>
            <person name="Hempel F."/>
            <person name="Henrissat B."/>
            <person name="Hoppner M.P."/>
            <person name="Ishida K."/>
            <person name="Kim E."/>
            <person name="Koreny L."/>
            <person name="Kroth P.G."/>
            <person name="Liu Y."/>
            <person name="Malik S.B."/>
            <person name="Maier U.G."/>
            <person name="McRose D."/>
            <person name="Mock T."/>
            <person name="Neilson J.A."/>
            <person name="Onodera N.T."/>
            <person name="Poole A.M."/>
            <person name="Pritham E.J."/>
            <person name="Richards T.A."/>
            <person name="Rocap G."/>
            <person name="Roy S.W."/>
            <person name="Sarai C."/>
            <person name="Schaack S."/>
            <person name="Shirato S."/>
            <person name="Slamovits C.H."/>
            <person name="Spencer D.F."/>
            <person name="Suzuki S."/>
            <person name="Worden A.Z."/>
            <person name="Zauner S."/>
            <person name="Barry K."/>
            <person name="Bell C."/>
            <person name="Bharti A.K."/>
            <person name="Crow J.A."/>
            <person name="Grimwood J."/>
            <person name="Kramer R."/>
            <person name="Lindquist E."/>
            <person name="Lucas S."/>
            <person name="Salamov A."/>
            <person name="McFadden G.I."/>
            <person name="Lane C.E."/>
            <person name="Keeling P.J."/>
            <person name="Gray M.W."/>
            <person name="Grigoriev I.V."/>
            <person name="Archibald J.M."/>
        </authorList>
    </citation>
    <scope>NUCLEOTIDE SEQUENCE</scope>
    <source>
        <strain evidence="2 4">CCMP2712</strain>
    </source>
</reference>
<dbReference type="PANTHER" id="PTHR31212:SF4">
    <property type="entry name" value="ALPHA-KETOGLUTARATE-DEPENDENT DIOXYGENASE ALKB HOMOLOG 3"/>
    <property type="match status" value="1"/>
</dbReference>
<evidence type="ECO:0000313" key="4">
    <source>
        <dbReference type="Proteomes" id="UP000011087"/>
    </source>
</evidence>
<protein>
    <recommendedName>
        <fullName evidence="1">Fe2OG dioxygenase domain-containing protein</fullName>
    </recommendedName>
</protein>
<evidence type="ECO:0000313" key="3">
    <source>
        <dbReference type="EnsemblProtists" id="EKX54295"/>
    </source>
</evidence>
<dbReference type="STRING" id="905079.L1K1J2"/>
<dbReference type="Proteomes" id="UP000011087">
    <property type="component" value="Unassembled WGS sequence"/>
</dbReference>
<dbReference type="KEGG" id="gtt:GUITHDRAFT_149970"/>
<feature type="domain" description="Fe2OG dioxygenase" evidence="1">
    <location>
        <begin position="150"/>
        <end position="247"/>
    </location>
</feature>
<dbReference type="GO" id="GO:0006307">
    <property type="term" value="P:DNA alkylation repair"/>
    <property type="evidence" value="ECO:0007669"/>
    <property type="project" value="InterPro"/>
</dbReference>
<sequence>MARGGQAIRSLMASSGARWWKDKNTLMKRKMSSLEEGESVEQVFGKDFKPFGDVLVHPNENGENCFITYLPKFMQPRAATELFEHLRDNVEWRREEDSVGVQERLTAYFGDPHCTFAYVGLRLTPQPWTGSLLPIKNHVNSFFTSHGLPPLTACLLNNYEQGAGRIVWHHDEVRAHGSCPLVVSITLSPDGNRLFEFRHVASKRQVSLPVLHGSAVVMAGRTQLHWQHRLPCTPSPHRISLTFRSIVPGYEEGLLGSLKGMDDCQ</sequence>
<dbReference type="AlphaFoldDB" id="L1K1J2"/>
<dbReference type="PROSITE" id="PS51471">
    <property type="entry name" value="FE2OG_OXY"/>
    <property type="match status" value="1"/>
</dbReference>